<feature type="transmembrane region" description="Helical" evidence="6">
    <location>
        <begin position="435"/>
        <end position="452"/>
    </location>
</feature>
<comment type="caution">
    <text evidence="7">The sequence shown here is derived from an EMBL/GenBank/DDBJ whole genome shotgun (WGS) entry which is preliminary data.</text>
</comment>
<gene>
    <name evidence="7" type="ORF">POTOM_000212</name>
</gene>
<dbReference type="InterPro" id="IPR018456">
    <property type="entry name" value="PTR2_symporter_CS"/>
</dbReference>
<evidence type="ECO:0008006" key="9">
    <source>
        <dbReference type="Google" id="ProtNLM"/>
    </source>
</evidence>
<evidence type="ECO:0000256" key="3">
    <source>
        <dbReference type="ARBA" id="ARBA00022692"/>
    </source>
</evidence>
<dbReference type="OrthoDB" id="8904098at2759"/>
<dbReference type="Pfam" id="PF00854">
    <property type="entry name" value="PTR2"/>
    <property type="match status" value="1"/>
</dbReference>
<evidence type="ECO:0000313" key="7">
    <source>
        <dbReference type="EMBL" id="KAG6791101.1"/>
    </source>
</evidence>
<feature type="transmembrane region" description="Helical" evidence="6">
    <location>
        <begin position="41"/>
        <end position="64"/>
    </location>
</feature>
<feature type="transmembrane region" description="Helical" evidence="6">
    <location>
        <begin position="394"/>
        <end position="415"/>
    </location>
</feature>
<dbReference type="GO" id="GO:0042937">
    <property type="term" value="F:tripeptide transmembrane transporter activity"/>
    <property type="evidence" value="ECO:0007669"/>
    <property type="project" value="InterPro"/>
</dbReference>
<feature type="transmembrane region" description="Helical" evidence="6">
    <location>
        <begin position="473"/>
        <end position="493"/>
    </location>
</feature>
<dbReference type="EMBL" id="JAAWWB010000001">
    <property type="protein sequence ID" value="KAG6791101.1"/>
    <property type="molecule type" value="Genomic_DNA"/>
</dbReference>
<feature type="transmembrane region" description="Helical" evidence="6">
    <location>
        <begin position="183"/>
        <end position="202"/>
    </location>
</feature>
<keyword evidence="2" id="KW-0597">Phosphoprotein</keyword>
<keyword evidence="8" id="KW-1185">Reference proteome</keyword>
<feature type="transmembrane region" description="Helical" evidence="6">
    <location>
        <begin position="84"/>
        <end position="104"/>
    </location>
</feature>
<feature type="transmembrane region" description="Helical" evidence="6">
    <location>
        <begin position="111"/>
        <end position="132"/>
    </location>
</feature>
<dbReference type="InterPro" id="IPR000109">
    <property type="entry name" value="POT_fam"/>
</dbReference>
<sequence length="649" mass="71481">MSKFSQPSVDSTVALIMTQNGRGETKVVSTPRKPSKGGWNAAIFIIFVEAALRFAYYGLAGNLITYLTNDLHQSTSTAIKNINTWVGVSAIFPIFGAIVADSLLGRFKTILLSSTIYFIGMVLLTLSVSVIPTHYREAVFFIALYILAVGEGGHKPSVQTFAADQFDEGEPEEKAAKSSFFNWWYLGIVVGASSAILVVIYIQDNIGWTAGIGILTGALGVALFIFLIGIKRYRKQAPVGSPFTMVAQVFVAATRKRRVGQTRQEWGICYEAGGTDIEGQPRKRTLAATNQFRTMGVMVLVGVISVNMATFNGRKKRNHAEHLMFASLLSLKENQGQPPVKSRPSRSERDLASLCAFLDKATIIDDLDASSKTRNPWRLCSLNQVEEVKLVLRLLPIWLSCLMFTVVIVQTHTLFIKQGSTMTRSIGPNFQVPPASFQSLVGLTILFTVPFYERVFIPAARKITGHSSGITMLQRIGVGLFLSIVEMVVAALVEAKRVSIAREHGLMDIPKATIPMSVWWILPQYMISGISDVFTVVGLQELFYDQMPESMRSMGAAAYISVTGLGSFFNTAIITVVQAITARSSGILLGNNLNRAHVDYFYWILAVLSALNFCVYLWVARGFVYKKVEGEKPQEGRELAFAEHLDAKT</sequence>
<reference evidence="7" key="1">
    <citation type="journal article" date="2020" name="bioRxiv">
        <title>Hybrid origin of Populus tomentosa Carr. identified through genome sequencing and phylogenomic analysis.</title>
        <authorList>
            <person name="An X."/>
            <person name="Gao K."/>
            <person name="Chen Z."/>
            <person name="Li J."/>
            <person name="Yang X."/>
            <person name="Yang X."/>
            <person name="Zhou J."/>
            <person name="Guo T."/>
            <person name="Zhao T."/>
            <person name="Huang S."/>
            <person name="Miao D."/>
            <person name="Khan W.U."/>
            <person name="Rao P."/>
            <person name="Ye M."/>
            <person name="Lei B."/>
            <person name="Liao W."/>
            <person name="Wang J."/>
            <person name="Ji L."/>
            <person name="Li Y."/>
            <person name="Guo B."/>
            <person name="Mustafa N.S."/>
            <person name="Li S."/>
            <person name="Yun Q."/>
            <person name="Keller S.R."/>
            <person name="Mao J."/>
            <person name="Zhang R."/>
            <person name="Strauss S.H."/>
        </authorList>
    </citation>
    <scope>NUCLEOTIDE SEQUENCE</scope>
    <source>
        <strain evidence="7">GM15</strain>
        <tissue evidence="7">Leaf</tissue>
    </source>
</reference>
<proteinExistence type="predicted"/>
<dbReference type="GO" id="GO:0071916">
    <property type="term" value="F:dipeptide transmembrane transporter activity"/>
    <property type="evidence" value="ECO:0007669"/>
    <property type="project" value="InterPro"/>
</dbReference>
<feature type="transmembrane region" description="Helical" evidence="6">
    <location>
        <begin position="600"/>
        <end position="619"/>
    </location>
</feature>
<keyword evidence="4 6" id="KW-1133">Transmembrane helix</keyword>
<accession>A0A8X8AMM5</accession>
<dbReference type="Proteomes" id="UP000886885">
    <property type="component" value="Chromosome 1A"/>
</dbReference>
<evidence type="ECO:0000256" key="2">
    <source>
        <dbReference type="ARBA" id="ARBA00022553"/>
    </source>
</evidence>
<feature type="transmembrane region" description="Helical" evidence="6">
    <location>
        <begin position="556"/>
        <end position="580"/>
    </location>
</feature>
<name>A0A8X8AMM5_POPTO</name>
<keyword evidence="5 6" id="KW-0472">Membrane</keyword>
<dbReference type="GO" id="GO:0016020">
    <property type="term" value="C:membrane"/>
    <property type="evidence" value="ECO:0007669"/>
    <property type="project" value="UniProtKB-SubCell"/>
</dbReference>
<dbReference type="CDD" id="cd17417">
    <property type="entry name" value="MFS_NPF5"/>
    <property type="match status" value="1"/>
</dbReference>
<protein>
    <recommendedName>
        <fullName evidence="9">Protein NRT1/ PTR FAMILY 5.4</fullName>
    </recommendedName>
</protein>
<dbReference type="InterPro" id="IPR044739">
    <property type="entry name" value="NRT1/PTR"/>
</dbReference>
<evidence type="ECO:0000313" key="8">
    <source>
        <dbReference type="Proteomes" id="UP000886885"/>
    </source>
</evidence>
<evidence type="ECO:0000256" key="5">
    <source>
        <dbReference type="ARBA" id="ARBA00023136"/>
    </source>
</evidence>
<evidence type="ECO:0000256" key="6">
    <source>
        <dbReference type="SAM" id="Phobius"/>
    </source>
</evidence>
<evidence type="ECO:0000256" key="4">
    <source>
        <dbReference type="ARBA" id="ARBA00022989"/>
    </source>
</evidence>
<feature type="transmembrane region" description="Helical" evidence="6">
    <location>
        <begin position="208"/>
        <end position="230"/>
    </location>
</feature>
<organism evidence="7 8">
    <name type="scientific">Populus tomentosa</name>
    <name type="common">Chinese white poplar</name>
    <dbReference type="NCBI Taxonomy" id="118781"/>
    <lineage>
        <taxon>Eukaryota</taxon>
        <taxon>Viridiplantae</taxon>
        <taxon>Streptophyta</taxon>
        <taxon>Embryophyta</taxon>
        <taxon>Tracheophyta</taxon>
        <taxon>Spermatophyta</taxon>
        <taxon>Magnoliopsida</taxon>
        <taxon>eudicotyledons</taxon>
        <taxon>Gunneridae</taxon>
        <taxon>Pentapetalae</taxon>
        <taxon>rosids</taxon>
        <taxon>fabids</taxon>
        <taxon>Malpighiales</taxon>
        <taxon>Salicaceae</taxon>
        <taxon>Saliceae</taxon>
        <taxon>Populus</taxon>
    </lineage>
</organism>
<evidence type="ECO:0000256" key="1">
    <source>
        <dbReference type="ARBA" id="ARBA00004141"/>
    </source>
</evidence>
<dbReference type="PANTHER" id="PTHR11654">
    <property type="entry name" value="OLIGOPEPTIDE TRANSPORTER-RELATED"/>
    <property type="match status" value="1"/>
</dbReference>
<comment type="subcellular location">
    <subcellularLocation>
        <location evidence="1">Membrane</location>
        <topology evidence="1">Multi-pass membrane protein</topology>
    </subcellularLocation>
</comment>
<dbReference type="AlphaFoldDB" id="A0A8X8AMM5"/>
<dbReference type="PROSITE" id="PS01022">
    <property type="entry name" value="PTR2_1"/>
    <property type="match status" value="1"/>
</dbReference>
<keyword evidence="3 6" id="KW-0812">Transmembrane</keyword>